<feature type="compositionally biased region" description="Basic residues" evidence="1">
    <location>
        <begin position="169"/>
        <end position="183"/>
    </location>
</feature>
<protein>
    <recommendedName>
        <fullName evidence="2">DFDF domain-containing protein</fullName>
    </recommendedName>
</protein>
<sequence>MLSQFSGMYVKLKSDTLGDIIGTVVSVNDSKINLKNVMINENETLPGFSVSNNVISDIQILSVSEEDLVAVTPEKTPGKSITKSTPRHERRELFKNIPNAENAYVCPESPPLVCKSNIIIKTANKPTESRQVLKNSRLNNQQTESNQLNYTRINRSGYESDPANYKSSSKGKSRARSRNHSQKKTSQEVAWGSIAVEDFVDEEFDFESNNAKFDKQACYSIIDAQKKKPSSASSNGSFTCSEYRAALNQ</sequence>
<accession>A0ABD2PYD5</accession>
<dbReference type="PANTHER" id="PTHR13612:SF0">
    <property type="entry name" value="ENHANCER OF MRNA-DECAPPING PROTEIN 3"/>
    <property type="match status" value="1"/>
</dbReference>
<feature type="region of interest" description="Disordered" evidence="1">
    <location>
        <begin position="129"/>
        <end position="187"/>
    </location>
</feature>
<dbReference type="PROSITE" id="PS51512">
    <property type="entry name" value="DFDF"/>
    <property type="match status" value="1"/>
</dbReference>
<dbReference type="EMBL" id="JBJKFK010002203">
    <property type="protein sequence ID" value="KAL3311471.1"/>
    <property type="molecule type" value="Genomic_DNA"/>
</dbReference>
<dbReference type="InterPro" id="IPR025762">
    <property type="entry name" value="DFDF"/>
</dbReference>
<evidence type="ECO:0000256" key="1">
    <source>
        <dbReference type="SAM" id="MobiDB-lite"/>
    </source>
</evidence>
<dbReference type="Proteomes" id="UP001626550">
    <property type="component" value="Unassembled WGS sequence"/>
</dbReference>
<comment type="caution">
    <text evidence="3">The sequence shown here is derived from an EMBL/GenBank/DDBJ whole genome shotgun (WGS) entry which is preliminary data.</text>
</comment>
<organism evidence="3 4">
    <name type="scientific">Cichlidogyrus casuarinus</name>
    <dbReference type="NCBI Taxonomy" id="1844966"/>
    <lineage>
        <taxon>Eukaryota</taxon>
        <taxon>Metazoa</taxon>
        <taxon>Spiralia</taxon>
        <taxon>Lophotrochozoa</taxon>
        <taxon>Platyhelminthes</taxon>
        <taxon>Monogenea</taxon>
        <taxon>Monopisthocotylea</taxon>
        <taxon>Dactylogyridea</taxon>
        <taxon>Ancyrocephalidae</taxon>
        <taxon>Cichlidogyrus</taxon>
    </lineage>
</organism>
<dbReference type="InterPro" id="IPR019050">
    <property type="entry name" value="FDF_dom"/>
</dbReference>
<reference evidence="3 4" key="1">
    <citation type="submission" date="2024-11" db="EMBL/GenBank/DDBJ databases">
        <title>Adaptive evolution of stress response genes in parasites aligns with host niche diversity.</title>
        <authorList>
            <person name="Hahn C."/>
            <person name="Resl P."/>
        </authorList>
    </citation>
    <scope>NUCLEOTIDE SEQUENCE [LARGE SCALE GENOMIC DNA]</scope>
    <source>
        <strain evidence="3">EGGRZ-B1_66</strain>
        <tissue evidence="3">Body</tissue>
    </source>
</reference>
<evidence type="ECO:0000313" key="4">
    <source>
        <dbReference type="Proteomes" id="UP001626550"/>
    </source>
</evidence>
<dbReference type="PANTHER" id="PTHR13612">
    <property type="entry name" value="ENHANCER OF MRNA-DECAPPING PROTEIN 3"/>
    <property type="match status" value="1"/>
</dbReference>
<feature type="compositionally biased region" description="Polar residues" evidence="1">
    <location>
        <begin position="230"/>
        <end position="240"/>
    </location>
</feature>
<evidence type="ECO:0000259" key="2">
    <source>
        <dbReference type="PROSITE" id="PS51512"/>
    </source>
</evidence>
<evidence type="ECO:0000313" key="3">
    <source>
        <dbReference type="EMBL" id="KAL3311471.1"/>
    </source>
</evidence>
<feature type="domain" description="DFDF" evidence="2">
    <location>
        <begin position="192"/>
        <end position="228"/>
    </location>
</feature>
<dbReference type="Pfam" id="PF09532">
    <property type="entry name" value="FDF"/>
    <property type="match status" value="1"/>
</dbReference>
<gene>
    <name evidence="3" type="ORF">Ciccas_009945</name>
</gene>
<keyword evidence="4" id="KW-1185">Reference proteome</keyword>
<feature type="compositionally biased region" description="Polar residues" evidence="1">
    <location>
        <begin position="129"/>
        <end position="154"/>
    </location>
</feature>
<dbReference type="AlphaFoldDB" id="A0ABD2PYD5"/>
<name>A0ABD2PYD5_9PLAT</name>
<feature type="region of interest" description="Disordered" evidence="1">
    <location>
        <begin position="225"/>
        <end position="249"/>
    </location>
</feature>
<proteinExistence type="predicted"/>